<dbReference type="InterPro" id="IPR010301">
    <property type="entry name" value="RRP1"/>
</dbReference>
<evidence type="ECO:0000256" key="5">
    <source>
        <dbReference type="SAM" id="MobiDB-lite"/>
    </source>
</evidence>
<proteinExistence type="inferred from homology"/>
<dbReference type="AlphaFoldDB" id="A0A6A7BRX9"/>
<dbReference type="GO" id="GO:0006364">
    <property type="term" value="P:rRNA processing"/>
    <property type="evidence" value="ECO:0007669"/>
    <property type="project" value="UniProtKB-KW"/>
</dbReference>
<evidence type="ECO:0000256" key="3">
    <source>
        <dbReference type="ARBA" id="ARBA00022552"/>
    </source>
</evidence>
<protein>
    <submittedName>
        <fullName evidence="6">Nucleolar protein-like protein NOP52 variant</fullName>
    </submittedName>
</protein>
<dbReference type="OrthoDB" id="2019504at2759"/>
<dbReference type="InterPro" id="IPR016024">
    <property type="entry name" value="ARM-type_fold"/>
</dbReference>
<dbReference type="EMBL" id="MU006021">
    <property type="protein sequence ID" value="KAF2857984.1"/>
    <property type="molecule type" value="Genomic_DNA"/>
</dbReference>
<evidence type="ECO:0000256" key="4">
    <source>
        <dbReference type="ARBA" id="ARBA00023242"/>
    </source>
</evidence>
<comment type="subcellular location">
    <subcellularLocation>
        <location evidence="1">Nucleus</location>
    </subcellularLocation>
</comment>
<keyword evidence="7" id="KW-1185">Reference proteome</keyword>
<feature type="compositionally biased region" description="Acidic residues" evidence="5">
    <location>
        <begin position="217"/>
        <end position="230"/>
    </location>
</feature>
<gene>
    <name evidence="6" type="ORF">K470DRAFT_283519</name>
</gene>
<comment type="similarity">
    <text evidence="2">Belongs to the RRP1 family.</text>
</comment>
<dbReference type="SUPFAM" id="SSF48371">
    <property type="entry name" value="ARM repeat"/>
    <property type="match status" value="1"/>
</dbReference>
<keyword evidence="4" id="KW-0539">Nucleus</keyword>
<dbReference type="GO" id="GO:0005634">
    <property type="term" value="C:nucleus"/>
    <property type="evidence" value="ECO:0007669"/>
    <property type="project" value="UniProtKB-SubCell"/>
</dbReference>
<accession>A0A6A7BRX9</accession>
<evidence type="ECO:0000313" key="6">
    <source>
        <dbReference type="EMBL" id="KAF2857984.1"/>
    </source>
</evidence>
<sequence length="230" mass="27003">MATETGPSDTTFIKQLTSSDRQCRDRALEALRAFLHHHKEPFTTTDFLKLWKGLYWSLWLQDKPRNQQQLARHIASLADELPDRAQQRRFFEAFWLTMARVWSSIDSHRINKFMYLVRLSLGKVWECCVQSEWDVAWTDMLQAGPLDAQDASVPDGLRFHLVDIYVDELCKADEKRQSPLNEALRPLRKLCMETSNKALRRRAQEALQDERLAEWPSEIEDDGEEFEGFD</sequence>
<dbReference type="GO" id="GO:0030688">
    <property type="term" value="C:preribosome, small subunit precursor"/>
    <property type="evidence" value="ECO:0007669"/>
    <property type="project" value="InterPro"/>
</dbReference>
<evidence type="ECO:0000313" key="7">
    <source>
        <dbReference type="Proteomes" id="UP000799421"/>
    </source>
</evidence>
<organism evidence="6 7">
    <name type="scientific">Piedraia hortae CBS 480.64</name>
    <dbReference type="NCBI Taxonomy" id="1314780"/>
    <lineage>
        <taxon>Eukaryota</taxon>
        <taxon>Fungi</taxon>
        <taxon>Dikarya</taxon>
        <taxon>Ascomycota</taxon>
        <taxon>Pezizomycotina</taxon>
        <taxon>Dothideomycetes</taxon>
        <taxon>Dothideomycetidae</taxon>
        <taxon>Capnodiales</taxon>
        <taxon>Piedraiaceae</taxon>
        <taxon>Piedraia</taxon>
    </lineage>
</organism>
<keyword evidence="3" id="KW-0698">rRNA processing</keyword>
<dbReference type="Proteomes" id="UP000799421">
    <property type="component" value="Unassembled WGS sequence"/>
</dbReference>
<evidence type="ECO:0000256" key="2">
    <source>
        <dbReference type="ARBA" id="ARBA00006374"/>
    </source>
</evidence>
<feature type="region of interest" description="Disordered" evidence="5">
    <location>
        <begin position="206"/>
        <end position="230"/>
    </location>
</feature>
<dbReference type="PANTHER" id="PTHR13026">
    <property type="entry name" value="NNP-1 PROTEIN NOVEL NUCLEAR PROTEIN 1 NOP52"/>
    <property type="match status" value="1"/>
</dbReference>
<reference evidence="6" key="1">
    <citation type="journal article" date="2020" name="Stud. Mycol.">
        <title>101 Dothideomycetes genomes: a test case for predicting lifestyles and emergence of pathogens.</title>
        <authorList>
            <person name="Haridas S."/>
            <person name="Albert R."/>
            <person name="Binder M."/>
            <person name="Bloem J."/>
            <person name="Labutti K."/>
            <person name="Salamov A."/>
            <person name="Andreopoulos B."/>
            <person name="Baker S."/>
            <person name="Barry K."/>
            <person name="Bills G."/>
            <person name="Bluhm B."/>
            <person name="Cannon C."/>
            <person name="Castanera R."/>
            <person name="Culley D."/>
            <person name="Daum C."/>
            <person name="Ezra D."/>
            <person name="Gonzalez J."/>
            <person name="Henrissat B."/>
            <person name="Kuo A."/>
            <person name="Liang C."/>
            <person name="Lipzen A."/>
            <person name="Lutzoni F."/>
            <person name="Magnuson J."/>
            <person name="Mondo S."/>
            <person name="Nolan M."/>
            <person name="Ohm R."/>
            <person name="Pangilinan J."/>
            <person name="Park H.-J."/>
            <person name="Ramirez L."/>
            <person name="Alfaro M."/>
            <person name="Sun H."/>
            <person name="Tritt A."/>
            <person name="Yoshinaga Y."/>
            <person name="Zwiers L.-H."/>
            <person name="Turgeon B."/>
            <person name="Goodwin S."/>
            <person name="Spatafora J."/>
            <person name="Crous P."/>
            <person name="Grigoriev I."/>
        </authorList>
    </citation>
    <scope>NUCLEOTIDE SEQUENCE</scope>
    <source>
        <strain evidence="6">CBS 480.64</strain>
    </source>
</reference>
<evidence type="ECO:0000256" key="1">
    <source>
        <dbReference type="ARBA" id="ARBA00004123"/>
    </source>
</evidence>
<dbReference type="Pfam" id="PF05997">
    <property type="entry name" value="Nop52"/>
    <property type="match status" value="1"/>
</dbReference>
<name>A0A6A7BRX9_9PEZI</name>
<dbReference type="PANTHER" id="PTHR13026:SF0">
    <property type="entry name" value="RIBOSOMAL RNA PROCESSING 1B"/>
    <property type="match status" value="1"/>
</dbReference>